<sequence>MASERAVVVQMLAPLLNGATTRKTCGVLCLHQSQKSLILPRSVATADYHLFLRRKSNSFRYNDGLMQVQLTTMLQVVEQLRAAGIELSEGDQVAALLNSLLESYSRLVIALEGRG</sequence>
<evidence type="ECO:0000313" key="1">
    <source>
        <dbReference type="EMBL" id="KFD48478.1"/>
    </source>
</evidence>
<dbReference type="Proteomes" id="UP000030764">
    <property type="component" value="Unassembled WGS sequence"/>
</dbReference>
<dbReference type="AlphaFoldDB" id="A0A085LU32"/>
<proteinExistence type="predicted"/>
<dbReference type="EMBL" id="KL363293">
    <property type="protein sequence ID" value="KFD48478.1"/>
    <property type="molecule type" value="Genomic_DNA"/>
</dbReference>
<name>A0A085LU32_9BILA</name>
<gene>
    <name evidence="1" type="ORF">M513_10696</name>
</gene>
<dbReference type="Pfam" id="PF14223">
    <property type="entry name" value="Retrotran_gag_2"/>
    <property type="match status" value="1"/>
</dbReference>
<reference evidence="1 2" key="1">
    <citation type="journal article" date="2014" name="Nat. Genet.">
        <title>Genome and transcriptome of the porcine whipworm Trichuris suis.</title>
        <authorList>
            <person name="Jex A.R."/>
            <person name="Nejsum P."/>
            <person name="Schwarz E.M."/>
            <person name="Hu L."/>
            <person name="Young N.D."/>
            <person name="Hall R.S."/>
            <person name="Korhonen P.K."/>
            <person name="Liao S."/>
            <person name="Thamsborg S."/>
            <person name="Xia J."/>
            <person name="Xu P."/>
            <person name="Wang S."/>
            <person name="Scheerlinck J.P."/>
            <person name="Hofmann A."/>
            <person name="Sternberg P.W."/>
            <person name="Wang J."/>
            <person name="Gasser R.B."/>
        </authorList>
    </citation>
    <scope>NUCLEOTIDE SEQUENCE [LARGE SCALE GENOMIC DNA]</scope>
    <source>
        <strain evidence="1">DCEP-RM93M</strain>
    </source>
</reference>
<evidence type="ECO:0000313" key="2">
    <source>
        <dbReference type="Proteomes" id="UP000030764"/>
    </source>
</evidence>
<keyword evidence="2" id="KW-1185">Reference proteome</keyword>
<organism evidence="1 2">
    <name type="scientific">Trichuris suis</name>
    <name type="common">pig whipworm</name>
    <dbReference type="NCBI Taxonomy" id="68888"/>
    <lineage>
        <taxon>Eukaryota</taxon>
        <taxon>Metazoa</taxon>
        <taxon>Ecdysozoa</taxon>
        <taxon>Nematoda</taxon>
        <taxon>Enoplea</taxon>
        <taxon>Dorylaimia</taxon>
        <taxon>Trichinellida</taxon>
        <taxon>Trichuridae</taxon>
        <taxon>Trichuris</taxon>
    </lineage>
</organism>
<protein>
    <submittedName>
        <fullName evidence="1">Uncharacterized protein</fullName>
    </submittedName>
</protein>
<accession>A0A085LU32</accession>